<organism evidence="1 2">
    <name type="scientific">Cellulophaga phage phi4:1_13</name>
    <dbReference type="NCBI Taxonomy" id="1747284"/>
    <lineage>
        <taxon>Viruses</taxon>
        <taxon>Duplodnaviria</taxon>
        <taxon>Heunggongvirae</taxon>
        <taxon>Uroviricota</taxon>
        <taxon>Caudoviricetes</taxon>
        <taxon>Lightbulbvirus</taxon>
        <taxon>Lightbulbvirus Cba41</taxon>
    </lineage>
</organism>
<sequence>MKKVKQLHKLPSENIDPKDSFDYYRKEAKLRKVVNTKRKSNHRKITACFWNKVSENLIEKEAGVLVNGLGYFCVSMVPEKQLPYKKGVKGRHINPHTKSKIYFPVLITTKHDKVFNVFNMDRAFSKKVRKGIQRKLKSGFKYSNYFKEVNGTFMNRYRKYKNR</sequence>
<proteinExistence type="predicted"/>
<dbReference type="Proteomes" id="UP000229115">
    <property type="component" value="Segment"/>
</dbReference>
<evidence type="ECO:0000313" key="2">
    <source>
        <dbReference type="Proteomes" id="UP000229115"/>
    </source>
</evidence>
<reference evidence="1 2" key="1">
    <citation type="submission" date="2015-10" db="EMBL/GenBank/DDBJ databases">
        <title>Large-scale maps of variable infection efficiencies in aquatic Bacteriodetes phage-host model systems.</title>
        <authorList>
            <person name="Holmfeldt K."/>
            <person name="Solonenko N."/>
            <person name="Howard-Varona C."/>
            <person name="Moreno M."/>
            <person name="Malmstrom R.R."/>
            <person name="Blow M.J."/>
            <person name="Sullivan M.B."/>
        </authorList>
    </citation>
    <scope>NUCLEOTIDE SEQUENCE [LARGE SCALE GENOMIC DNA]</scope>
</reference>
<protein>
    <submittedName>
        <fullName evidence="1">Uncharacterized protein</fullName>
    </submittedName>
</protein>
<name>A0A0S2MVU9_9CAUD</name>
<accession>A0A0S2MVU9</accession>
<gene>
    <name evidence="1" type="ORF">Phi4113_044</name>
</gene>
<dbReference type="EMBL" id="KT962245">
    <property type="protein sequence ID" value="ALO80053.1"/>
    <property type="molecule type" value="Genomic_RNA"/>
</dbReference>
<evidence type="ECO:0000313" key="1">
    <source>
        <dbReference type="EMBL" id="ALO80053.1"/>
    </source>
</evidence>